<comment type="caution">
    <text evidence="9">The sequence shown here is derived from an EMBL/GenBank/DDBJ whole genome shotgun (WGS) entry which is preliminary data.</text>
</comment>
<keyword evidence="3" id="KW-0560">Oxidoreductase</keyword>
<sequence length="734" mass="81577">MKVSAVVQSLLFFRGSHARGRALPFEDGPLQTPPDGGLDFEHLKRDSHEHEGYTDSPYINTTVLTDSPNPGHRGLTFHPVGAPGNFRCHYPHLDPATWESCNTADRRSCWIRSRQPGSDGRFYGYDIHSDYENAAPIGIPRYYTLDVAKHVIYPDGYPKNAILFNGTYPGPRIEACWGDQLVVTVINSLPNMGTQIHWHGLRQLFSNDMDGVPVTQCPIARGCSFVYKFRLLQYGTTWYHGHYSLQYVDGLRGPLVIHGPASSNYDLEVAETLLVTDWLYDTAFNVYAQQSMQPGARGVRADTILLNAKAGMNSIGGRGAAGPKDFAAYTVIRVVPGQRHRIRIINGAAGTAFVFSIDGHRLTVIAHDLVPIVPYITDSLVIGIGQRYDVIIGCPHGQIGNFWIRTHPADGCNQFRRGTFSSRTNPPSYPLDTRTGILSYSGHGRRSLSASSPNINTLPTTSAFPNISLSCYSHDQALHRPIVPRTVPQQPINPLSLSTFYTALQTYPSTVPFQRGNYVRWLLRLNSTKEFLSGQQMHTPFSISYSNPTLLNLTRAASNPSYNIVNYPYRKGNNNNNNFGGNNNNNQFPGPNPPFNNNNNAYFNPPISHPLHWHGHDVLLLAASPTPFDPILSPLSWNYNNPPRRDTIMVPAGGYVAVALRPNNPGVWLVHCHIAWHSSAGLALQMVIQDSPTQIHTVLGRNSTKTLYEGCHAWNRDLQRSDLPRIFDKVDSGI</sequence>
<reference evidence="9" key="1">
    <citation type="journal article" date="2023" name="Mol. Phylogenet. Evol.">
        <title>Genome-scale phylogeny and comparative genomics of the fungal order Sordariales.</title>
        <authorList>
            <person name="Hensen N."/>
            <person name="Bonometti L."/>
            <person name="Westerberg I."/>
            <person name="Brannstrom I.O."/>
            <person name="Guillou S."/>
            <person name="Cros-Aarteil S."/>
            <person name="Calhoun S."/>
            <person name="Haridas S."/>
            <person name="Kuo A."/>
            <person name="Mondo S."/>
            <person name="Pangilinan J."/>
            <person name="Riley R."/>
            <person name="LaButti K."/>
            <person name="Andreopoulos B."/>
            <person name="Lipzen A."/>
            <person name="Chen C."/>
            <person name="Yan M."/>
            <person name="Daum C."/>
            <person name="Ng V."/>
            <person name="Clum A."/>
            <person name="Steindorff A."/>
            <person name="Ohm R.A."/>
            <person name="Martin F."/>
            <person name="Silar P."/>
            <person name="Natvig D.O."/>
            <person name="Lalanne C."/>
            <person name="Gautier V."/>
            <person name="Ament-Velasquez S.L."/>
            <person name="Kruys A."/>
            <person name="Hutchinson M.I."/>
            <person name="Powell A.J."/>
            <person name="Barry K."/>
            <person name="Miller A.N."/>
            <person name="Grigoriev I.V."/>
            <person name="Debuchy R."/>
            <person name="Gladieux P."/>
            <person name="Hiltunen Thoren M."/>
            <person name="Johannesson H."/>
        </authorList>
    </citation>
    <scope>NUCLEOTIDE SEQUENCE</scope>
    <source>
        <strain evidence="9">PSN309</strain>
    </source>
</reference>
<keyword evidence="4" id="KW-0186">Copper</keyword>
<dbReference type="InterPro" id="IPR002355">
    <property type="entry name" value="Cu_oxidase_Cu_BS"/>
</dbReference>
<dbReference type="FunFam" id="2.60.40.420:FF:000021">
    <property type="entry name" value="Extracellular dihydrogeodin oxidase/laccase"/>
    <property type="match status" value="1"/>
</dbReference>
<reference evidence="9" key="2">
    <citation type="submission" date="2023-05" db="EMBL/GenBank/DDBJ databases">
        <authorList>
            <consortium name="Lawrence Berkeley National Laboratory"/>
            <person name="Steindorff A."/>
            <person name="Hensen N."/>
            <person name="Bonometti L."/>
            <person name="Westerberg I."/>
            <person name="Brannstrom I.O."/>
            <person name="Guillou S."/>
            <person name="Cros-Aarteil S."/>
            <person name="Calhoun S."/>
            <person name="Haridas S."/>
            <person name="Kuo A."/>
            <person name="Mondo S."/>
            <person name="Pangilinan J."/>
            <person name="Riley R."/>
            <person name="Labutti K."/>
            <person name="Andreopoulos B."/>
            <person name="Lipzen A."/>
            <person name="Chen C."/>
            <person name="Yanf M."/>
            <person name="Daum C."/>
            <person name="Ng V."/>
            <person name="Clum A."/>
            <person name="Ohm R."/>
            <person name="Martin F."/>
            <person name="Silar P."/>
            <person name="Natvig D."/>
            <person name="Lalanne C."/>
            <person name="Gautier V."/>
            <person name="Ament-Velasquez S.L."/>
            <person name="Kruys A."/>
            <person name="Hutchinson M.I."/>
            <person name="Powell A.J."/>
            <person name="Barry K."/>
            <person name="Miller A.N."/>
            <person name="Grigoriev I.V."/>
            <person name="Debuchy R."/>
            <person name="Gladieux P."/>
            <person name="Thoren M.H."/>
            <person name="Johannesson H."/>
        </authorList>
    </citation>
    <scope>NUCLEOTIDE SEQUENCE</scope>
    <source>
        <strain evidence="9">PSN309</strain>
    </source>
</reference>
<evidence type="ECO:0000256" key="4">
    <source>
        <dbReference type="ARBA" id="ARBA00023008"/>
    </source>
</evidence>
<dbReference type="FunFam" id="2.60.40.420:FF:000045">
    <property type="entry name" value="Laccase 2"/>
    <property type="match status" value="1"/>
</dbReference>
<dbReference type="CDD" id="cd13854">
    <property type="entry name" value="CuRO_1_MaLCC_like"/>
    <property type="match status" value="1"/>
</dbReference>
<keyword evidence="10" id="KW-1185">Reference proteome</keyword>
<dbReference type="InterPro" id="IPR001117">
    <property type="entry name" value="Cu-oxidase_2nd"/>
</dbReference>
<evidence type="ECO:0000313" key="10">
    <source>
        <dbReference type="Proteomes" id="UP001302126"/>
    </source>
</evidence>
<comment type="similarity">
    <text evidence="1">Belongs to the multicopper oxidase family.</text>
</comment>
<dbReference type="CDD" id="cd13880">
    <property type="entry name" value="CuRO_2_MaLCC_like"/>
    <property type="match status" value="1"/>
</dbReference>
<dbReference type="EMBL" id="MU864355">
    <property type="protein sequence ID" value="KAK4192346.1"/>
    <property type="molecule type" value="Genomic_DNA"/>
</dbReference>
<dbReference type="GO" id="GO:0005507">
    <property type="term" value="F:copper ion binding"/>
    <property type="evidence" value="ECO:0007669"/>
    <property type="project" value="InterPro"/>
</dbReference>
<protein>
    <submittedName>
        <fullName evidence="9">Laccase</fullName>
    </submittedName>
</protein>
<evidence type="ECO:0000313" key="9">
    <source>
        <dbReference type="EMBL" id="KAK4192346.1"/>
    </source>
</evidence>
<dbReference type="PANTHER" id="PTHR11709:SF71">
    <property type="entry name" value="OXIDOREDUCTASE TPCJ"/>
    <property type="match status" value="1"/>
</dbReference>
<evidence type="ECO:0000256" key="2">
    <source>
        <dbReference type="ARBA" id="ARBA00022723"/>
    </source>
</evidence>
<dbReference type="Proteomes" id="UP001302126">
    <property type="component" value="Unassembled WGS sequence"/>
</dbReference>
<evidence type="ECO:0000259" key="7">
    <source>
        <dbReference type="Pfam" id="PF07731"/>
    </source>
</evidence>
<feature type="domain" description="Plastocyanin-like" evidence="7">
    <location>
        <begin position="597"/>
        <end position="690"/>
    </location>
</feature>
<feature type="domain" description="Plastocyanin-like" evidence="8">
    <location>
        <begin position="148"/>
        <end position="261"/>
    </location>
</feature>
<proteinExistence type="inferred from homology"/>
<dbReference type="Pfam" id="PF07732">
    <property type="entry name" value="Cu-oxidase_3"/>
    <property type="match status" value="1"/>
</dbReference>
<organism evidence="9 10">
    <name type="scientific">Podospora australis</name>
    <dbReference type="NCBI Taxonomy" id="1536484"/>
    <lineage>
        <taxon>Eukaryota</taxon>
        <taxon>Fungi</taxon>
        <taxon>Dikarya</taxon>
        <taxon>Ascomycota</taxon>
        <taxon>Pezizomycotina</taxon>
        <taxon>Sordariomycetes</taxon>
        <taxon>Sordariomycetidae</taxon>
        <taxon>Sordariales</taxon>
        <taxon>Podosporaceae</taxon>
        <taxon>Podospora</taxon>
    </lineage>
</organism>
<dbReference type="Pfam" id="PF07731">
    <property type="entry name" value="Cu-oxidase_2"/>
    <property type="match status" value="1"/>
</dbReference>
<evidence type="ECO:0000256" key="5">
    <source>
        <dbReference type="SAM" id="MobiDB-lite"/>
    </source>
</evidence>
<evidence type="ECO:0000256" key="1">
    <source>
        <dbReference type="ARBA" id="ARBA00010609"/>
    </source>
</evidence>
<feature type="region of interest" description="Disordered" evidence="5">
    <location>
        <begin position="576"/>
        <end position="597"/>
    </location>
</feature>
<accession>A0AAN6X328</accession>
<keyword evidence="2" id="KW-0479">Metal-binding</keyword>
<evidence type="ECO:0000259" key="8">
    <source>
        <dbReference type="Pfam" id="PF07732"/>
    </source>
</evidence>
<dbReference type="InterPro" id="IPR011706">
    <property type="entry name" value="Cu-oxidase_C"/>
</dbReference>
<dbReference type="Pfam" id="PF00394">
    <property type="entry name" value="Cu-oxidase"/>
    <property type="match status" value="1"/>
</dbReference>
<dbReference type="AlphaFoldDB" id="A0AAN6X328"/>
<gene>
    <name evidence="9" type="ORF">QBC35DRAFT_373804</name>
</gene>
<evidence type="ECO:0000256" key="3">
    <source>
        <dbReference type="ARBA" id="ARBA00023002"/>
    </source>
</evidence>
<dbReference type="Gene3D" id="2.60.40.420">
    <property type="entry name" value="Cupredoxins - blue copper proteins"/>
    <property type="match status" value="3"/>
</dbReference>
<dbReference type="GO" id="GO:0016491">
    <property type="term" value="F:oxidoreductase activity"/>
    <property type="evidence" value="ECO:0007669"/>
    <property type="project" value="UniProtKB-KW"/>
</dbReference>
<name>A0AAN6X328_9PEZI</name>
<dbReference type="PROSITE" id="PS00080">
    <property type="entry name" value="MULTICOPPER_OXIDASE2"/>
    <property type="match status" value="1"/>
</dbReference>
<dbReference type="SUPFAM" id="SSF49503">
    <property type="entry name" value="Cupredoxins"/>
    <property type="match status" value="3"/>
</dbReference>
<dbReference type="InterPro" id="IPR008972">
    <property type="entry name" value="Cupredoxin"/>
</dbReference>
<evidence type="ECO:0000259" key="6">
    <source>
        <dbReference type="Pfam" id="PF00394"/>
    </source>
</evidence>
<feature type="domain" description="Plastocyanin-like" evidence="6">
    <location>
        <begin position="272"/>
        <end position="414"/>
    </location>
</feature>
<dbReference type="InterPro" id="IPR045087">
    <property type="entry name" value="Cu-oxidase_fam"/>
</dbReference>
<dbReference type="PANTHER" id="PTHR11709">
    <property type="entry name" value="MULTI-COPPER OXIDASE"/>
    <property type="match status" value="1"/>
</dbReference>
<dbReference type="InterPro" id="IPR011707">
    <property type="entry name" value="Cu-oxidase-like_N"/>
</dbReference>